<dbReference type="Pfam" id="PF13947">
    <property type="entry name" value="GUB_WAK_bind"/>
    <property type="match status" value="1"/>
</dbReference>
<evidence type="ECO:0000256" key="2">
    <source>
        <dbReference type="ARBA" id="ARBA00012513"/>
    </source>
</evidence>
<feature type="chain" id="PRO_5003281607" description="non-specific serine/threonine protein kinase" evidence="20">
    <location>
        <begin position="22"/>
        <end position="680"/>
    </location>
</feature>
<organism evidence="22">
    <name type="scientific">Hordeum vulgare subsp. vulgare</name>
    <name type="common">Domesticated barley</name>
    <dbReference type="NCBI Taxonomy" id="112509"/>
    <lineage>
        <taxon>Eukaryota</taxon>
        <taxon>Viridiplantae</taxon>
        <taxon>Streptophyta</taxon>
        <taxon>Embryophyta</taxon>
        <taxon>Tracheophyta</taxon>
        <taxon>Spermatophyta</taxon>
        <taxon>Magnoliopsida</taxon>
        <taxon>Liliopsida</taxon>
        <taxon>Poales</taxon>
        <taxon>Poaceae</taxon>
        <taxon>BOP clade</taxon>
        <taxon>Pooideae</taxon>
        <taxon>Triticodae</taxon>
        <taxon>Triticeae</taxon>
        <taxon>Hordeinae</taxon>
        <taxon>Hordeum</taxon>
    </lineage>
</organism>
<dbReference type="Gene3D" id="3.30.200.20">
    <property type="entry name" value="Phosphorylase Kinase, domain 1"/>
    <property type="match status" value="1"/>
</dbReference>
<keyword evidence="5" id="KW-0597">Phosphoprotein</keyword>
<dbReference type="FunFam" id="3.30.200.20:FF:000214">
    <property type="entry name" value="WAK1-OsWAK receptor-like cytoplasmic kinase (OsWAK-RLCK)"/>
    <property type="match status" value="1"/>
</dbReference>
<dbReference type="InterPro" id="IPR017441">
    <property type="entry name" value="Protein_kinase_ATP_BS"/>
</dbReference>
<dbReference type="RefSeq" id="XP_044982355.1">
    <property type="nucleotide sequence ID" value="XM_045126420.1"/>
</dbReference>
<keyword evidence="9 18" id="KW-0547">Nucleotide-binding</keyword>
<dbReference type="InterPro" id="IPR000719">
    <property type="entry name" value="Prot_kinase_dom"/>
</dbReference>
<keyword evidence="10" id="KW-0418">Kinase</keyword>
<evidence type="ECO:0000256" key="14">
    <source>
        <dbReference type="ARBA" id="ARBA00023170"/>
    </source>
</evidence>
<dbReference type="Pfam" id="PF07714">
    <property type="entry name" value="PK_Tyr_Ser-Thr"/>
    <property type="match status" value="1"/>
</dbReference>
<evidence type="ECO:0000256" key="20">
    <source>
        <dbReference type="SAM" id="SignalP"/>
    </source>
</evidence>
<evidence type="ECO:0000256" key="11">
    <source>
        <dbReference type="ARBA" id="ARBA00022840"/>
    </source>
</evidence>
<dbReference type="Gene3D" id="1.10.510.10">
    <property type="entry name" value="Transferase(Phosphotransferase) domain 1"/>
    <property type="match status" value="1"/>
</dbReference>
<evidence type="ECO:0000256" key="9">
    <source>
        <dbReference type="ARBA" id="ARBA00022741"/>
    </source>
</evidence>
<evidence type="ECO:0000256" key="6">
    <source>
        <dbReference type="ARBA" id="ARBA00022679"/>
    </source>
</evidence>
<dbReference type="InterPro" id="IPR025287">
    <property type="entry name" value="WAK_GUB"/>
</dbReference>
<evidence type="ECO:0000256" key="4">
    <source>
        <dbReference type="ARBA" id="ARBA00022527"/>
    </source>
</evidence>
<dbReference type="PROSITE" id="PS50011">
    <property type="entry name" value="PROTEIN_KINASE_DOM"/>
    <property type="match status" value="1"/>
</dbReference>
<evidence type="ECO:0000259" key="21">
    <source>
        <dbReference type="PROSITE" id="PS50011"/>
    </source>
</evidence>
<dbReference type="GO" id="GO:0004674">
    <property type="term" value="F:protein serine/threonine kinase activity"/>
    <property type="evidence" value="ECO:0007669"/>
    <property type="project" value="UniProtKB-KW"/>
</dbReference>
<protein>
    <recommendedName>
        <fullName evidence="2">non-specific serine/threonine protein kinase</fullName>
        <ecNumber evidence="2">2.7.11.1</ecNumber>
    </recommendedName>
</protein>
<evidence type="ECO:0000256" key="16">
    <source>
        <dbReference type="ARBA" id="ARBA00047899"/>
    </source>
</evidence>
<keyword evidence="4" id="KW-0723">Serine/threonine-protein kinase</keyword>
<evidence type="ECO:0000256" key="8">
    <source>
        <dbReference type="ARBA" id="ARBA00022729"/>
    </source>
</evidence>
<dbReference type="InterPro" id="IPR011009">
    <property type="entry name" value="Kinase-like_dom_sf"/>
</dbReference>
<dbReference type="PANTHER" id="PTHR46008">
    <property type="entry name" value="LEAF RUST 10 DISEASE-RESISTANCE LOCUS RECEPTOR-LIKE PROTEIN KINASE-LIKE 1.4"/>
    <property type="match status" value="1"/>
</dbReference>
<dbReference type="EC" id="2.7.11.1" evidence="2"/>
<dbReference type="InterPro" id="IPR032872">
    <property type="entry name" value="WAK_assoc_C"/>
</dbReference>
<sequence>MPLLIHLRVLLVAAGLAVCRGYPTDGAGDARAYNSSMCQRSFPCGGLNIHYPLYLSNESKVVDGVAYSYCGYPGMAVLCDDSRATLQLAWGTNYTVLGIDYDNHTITLADADILASNGGCPRPRHNVTIPREAWLNFTPTGNTTISFFLNCSLAAPPPPDVVPINCTGFDPGRGSFLAPQLGAPDFDPSVACNEVYVAPVLTGEWLTSPEHRRRLGDGGYGDVLRRGFRLSWDPSAGPCFRCELSGGRCSYNQLGGFLGCLCSDGRVRTTDCGPKKVSKKTITAIGSSAAALVLFLLLVVVSFLYIRKRRQYKMTSSSRLLKYSNSGGTPRSRGGSDLESDSVHNLQTHHFAYEELEEATGGFCDTRELGDGGFGTVYKGQLRDGRVVAVKRLYNNGCRHVEQFVNEAAILSRLRHPNLVTFYGCTSSRSRELLLVYEYVPNGTVADHLHGHRAGERALPWPLRLNVAVEAAAALAYLHAIEPSVVHRDVKTTNILLDADFHVKVADFGLSRLFPLDGATHVSTAPQGTPGYVDPEYHQCYQLTDRSDVYSFGVVLAELISSKPAVDVTRDRDEINLAAMAVGRIQRSELEQLVDAELGYGFDEATTKAMTMVAELAFRCLQQNSEMRPPIREVLDGLRGIQEGGAREKKYDVVVVPRSPNTVHAPWDSMSTTPSITSSA</sequence>
<dbReference type="FunFam" id="1.10.510.10:FF:000161">
    <property type="entry name" value="Wall-associated receptor kinase-like 20"/>
    <property type="match status" value="1"/>
</dbReference>
<keyword evidence="6" id="KW-0808">Transferase</keyword>
<dbReference type="AlphaFoldDB" id="F2EA12"/>
<feature type="binding site" evidence="18">
    <location>
        <position position="391"/>
    </location>
    <ligand>
        <name>ATP</name>
        <dbReference type="ChEBI" id="CHEBI:30616"/>
    </ligand>
</feature>
<accession>F2EA12</accession>
<feature type="domain" description="Protein kinase" evidence="21">
    <location>
        <begin position="363"/>
        <end position="641"/>
    </location>
</feature>
<dbReference type="GO" id="GO:0005886">
    <property type="term" value="C:plasma membrane"/>
    <property type="evidence" value="ECO:0007669"/>
    <property type="project" value="UniProtKB-SubCell"/>
</dbReference>
<feature type="transmembrane region" description="Helical" evidence="19">
    <location>
        <begin position="284"/>
        <end position="306"/>
    </location>
</feature>
<evidence type="ECO:0000313" key="22">
    <source>
        <dbReference type="EMBL" id="BAK04184.1"/>
    </source>
</evidence>
<dbReference type="GeneID" id="123449269"/>
<evidence type="ECO:0000256" key="7">
    <source>
        <dbReference type="ARBA" id="ARBA00022692"/>
    </source>
</evidence>
<evidence type="ECO:0000256" key="5">
    <source>
        <dbReference type="ARBA" id="ARBA00022553"/>
    </source>
</evidence>
<evidence type="ECO:0000256" key="1">
    <source>
        <dbReference type="ARBA" id="ARBA00004251"/>
    </source>
</evidence>
<evidence type="ECO:0000256" key="17">
    <source>
        <dbReference type="ARBA" id="ARBA00048679"/>
    </source>
</evidence>
<keyword evidence="7 19" id="KW-0812">Transmembrane</keyword>
<dbReference type="PANTHER" id="PTHR46008:SF53">
    <property type="entry name" value="OS05G0550800 PROTEIN"/>
    <property type="match status" value="1"/>
</dbReference>
<evidence type="ECO:0000256" key="10">
    <source>
        <dbReference type="ARBA" id="ARBA00022777"/>
    </source>
</evidence>
<keyword evidence="3" id="KW-1003">Cell membrane</keyword>
<evidence type="ECO:0000256" key="19">
    <source>
        <dbReference type="SAM" id="Phobius"/>
    </source>
</evidence>
<evidence type="ECO:0000256" key="13">
    <source>
        <dbReference type="ARBA" id="ARBA00023136"/>
    </source>
</evidence>
<keyword evidence="15" id="KW-0325">Glycoprotein</keyword>
<dbReference type="SUPFAM" id="SSF56112">
    <property type="entry name" value="Protein kinase-like (PK-like)"/>
    <property type="match status" value="1"/>
</dbReference>
<evidence type="ECO:0000256" key="12">
    <source>
        <dbReference type="ARBA" id="ARBA00022989"/>
    </source>
</evidence>
<dbReference type="InterPro" id="IPR008271">
    <property type="entry name" value="Ser/Thr_kinase_AS"/>
</dbReference>
<dbReference type="EMBL" id="AK372987">
    <property type="protein sequence ID" value="BAK04184.1"/>
    <property type="molecule type" value="mRNA"/>
</dbReference>
<dbReference type="InterPro" id="IPR001245">
    <property type="entry name" value="Ser-Thr/Tyr_kinase_cat_dom"/>
</dbReference>
<dbReference type="GO" id="GO:0005524">
    <property type="term" value="F:ATP binding"/>
    <property type="evidence" value="ECO:0007669"/>
    <property type="project" value="UniProtKB-UniRule"/>
</dbReference>
<comment type="subcellular location">
    <subcellularLocation>
        <location evidence="1">Cell membrane</location>
        <topology evidence="1">Single-pass type I membrane protein</topology>
    </subcellularLocation>
</comment>
<dbReference type="GO" id="GO:0030247">
    <property type="term" value="F:polysaccharide binding"/>
    <property type="evidence" value="ECO:0007669"/>
    <property type="project" value="InterPro"/>
</dbReference>
<evidence type="ECO:0000256" key="18">
    <source>
        <dbReference type="PROSITE-ProRule" id="PRU10141"/>
    </source>
</evidence>
<keyword evidence="11 18" id="KW-0067">ATP-binding</keyword>
<dbReference type="SMART" id="SM00220">
    <property type="entry name" value="S_TKc"/>
    <property type="match status" value="1"/>
</dbReference>
<name>F2EA12_HORVV</name>
<proteinExistence type="evidence at transcript level"/>
<dbReference type="KEGG" id="hvg:123449269"/>
<keyword evidence="13 19" id="KW-0472">Membrane</keyword>
<keyword evidence="8 20" id="KW-0732">Signal</keyword>
<keyword evidence="12 19" id="KW-1133">Transmembrane helix</keyword>
<dbReference type="Pfam" id="PF14380">
    <property type="entry name" value="WAK_assoc"/>
    <property type="match status" value="1"/>
</dbReference>
<dbReference type="PROSITE" id="PS00108">
    <property type="entry name" value="PROTEIN_KINASE_ST"/>
    <property type="match status" value="1"/>
</dbReference>
<reference evidence="22" key="1">
    <citation type="journal article" date="2011" name="Plant Physiol.">
        <title>Comprehensive sequence analysis of 24,783 barley full-length cDNAs derived from 12 clone libraries.</title>
        <authorList>
            <person name="Matsumoto T."/>
            <person name="Tanaka T."/>
            <person name="Sakai H."/>
            <person name="Amano N."/>
            <person name="Kanamori H."/>
            <person name="Kurita K."/>
            <person name="Kikuta A."/>
            <person name="Kamiya K."/>
            <person name="Yamamoto M."/>
            <person name="Ikawa H."/>
            <person name="Fujii N."/>
            <person name="Hori K."/>
            <person name="Itoh T."/>
            <person name="Sato K."/>
        </authorList>
    </citation>
    <scope>NUCLEOTIDE SEQUENCE</scope>
    <source>
        <tissue evidence="22">Seed</tissue>
    </source>
</reference>
<dbReference type="PROSITE" id="PS00107">
    <property type="entry name" value="PROTEIN_KINASE_ATP"/>
    <property type="match status" value="1"/>
</dbReference>
<evidence type="ECO:0000256" key="3">
    <source>
        <dbReference type="ARBA" id="ARBA00022475"/>
    </source>
</evidence>
<evidence type="ECO:0000256" key="15">
    <source>
        <dbReference type="ARBA" id="ARBA00023180"/>
    </source>
</evidence>
<comment type="catalytic activity">
    <reaction evidence="16">
        <text>L-threonyl-[protein] + ATP = O-phospho-L-threonyl-[protein] + ADP + H(+)</text>
        <dbReference type="Rhea" id="RHEA:46608"/>
        <dbReference type="Rhea" id="RHEA-COMP:11060"/>
        <dbReference type="Rhea" id="RHEA-COMP:11605"/>
        <dbReference type="ChEBI" id="CHEBI:15378"/>
        <dbReference type="ChEBI" id="CHEBI:30013"/>
        <dbReference type="ChEBI" id="CHEBI:30616"/>
        <dbReference type="ChEBI" id="CHEBI:61977"/>
        <dbReference type="ChEBI" id="CHEBI:456216"/>
        <dbReference type="EC" id="2.7.11.1"/>
    </reaction>
</comment>
<keyword evidence="14" id="KW-0675">Receptor</keyword>
<comment type="catalytic activity">
    <reaction evidence="17">
        <text>L-seryl-[protein] + ATP = O-phospho-L-seryl-[protein] + ADP + H(+)</text>
        <dbReference type="Rhea" id="RHEA:17989"/>
        <dbReference type="Rhea" id="RHEA-COMP:9863"/>
        <dbReference type="Rhea" id="RHEA-COMP:11604"/>
        <dbReference type="ChEBI" id="CHEBI:15378"/>
        <dbReference type="ChEBI" id="CHEBI:29999"/>
        <dbReference type="ChEBI" id="CHEBI:30616"/>
        <dbReference type="ChEBI" id="CHEBI:83421"/>
        <dbReference type="ChEBI" id="CHEBI:456216"/>
        <dbReference type="EC" id="2.7.11.1"/>
    </reaction>
</comment>
<feature type="signal peptide" evidence="20">
    <location>
        <begin position="1"/>
        <end position="21"/>
    </location>
</feature>